<sequence>MAELIATCVWSASPDLLVAVHDHLGPPAHAYDNGSQAWLRDDGPDGVPVEWRLHPRPDLARPGRLSGYHLFPAVAGALARGEDPALDPTTVWCGLEAVPAFDDDVEPDTLAAHLGTILGWDPDAWGPLDRDELARRWERSHGDLDVVAWAVAHLRAA</sequence>
<protein>
    <submittedName>
        <fullName evidence="1">Uncharacterized protein</fullName>
    </submittedName>
</protein>
<reference evidence="1" key="1">
    <citation type="submission" date="2023-01" db="EMBL/GenBank/DDBJ databases">
        <title>The diversity of Class Acidimicrobiia in South China Sea sediment environments and the proposal of Iamia marina sp. nov., a novel species of the genus Iamia.</title>
        <authorList>
            <person name="He Y."/>
            <person name="Tian X."/>
        </authorList>
    </citation>
    <scope>NUCLEOTIDE SEQUENCE</scope>
    <source>
        <strain evidence="1">DSM 19957</strain>
    </source>
</reference>
<organism evidence="1 2">
    <name type="scientific">Iamia majanohamensis</name>
    <dbReference type="NCBI Taxonomy" id="467976"/>
    <lineage>
        <taxon>Bacteria</taxon>
        <taxon>Bacillati</taxon>
        <taxon>Actinomycetota</taxon>
        <taxon>Acidimicrobiia</taxon>
        <taxon>Acidimicrobiales</taxon>
        <taxon>Iamiaceae</taxon>
        <taxon>Iamia</taxon>
    </lineage>
</organism>
<dbReference type="Proteomes" id="UP001216390">
    <property type="component" value="Chromosome"/>
</dbReference>
<gene>
    <name evidence="1" type="ORF">PO878_03635</name>
</gene>
<dbReference type="EMBL" id="CP116942">
    <property type="protein sequence ID" value="WCO67814.1"/>
    <property type="molecule type" value="Genomic_DNA"/>
</dbReference>
<dbReference type="AlphaFoldDB" id="A0AAE9YB77"/>
<evidence type="ECO:0000313" key="1">
    <source>
        <dbReference type="EMBL" id="WCO67814.1"/>
    </source>
</evidence>
<evidence type="ECO:0000313" key="2">
    <source>
        <dbReference type="Proteomes" id="UP001216390"/>
    </source>
</evidence>
<accession>A0AAE9YB77</accession>
<proteinExistence type="predicted"/>
<dbReference type="RefSeq" id="WP_272737333.1">
    <property type="nucleotide sequence ID" value="NZ_CP116942.1"/>
</dbReference>
<keyword evidence="2" id="KW-1185">Reference proteome</keyword>
<dbReference type="KEGG" id="ima:PO878_03635"/>
<name>A0AAE9YB77_9ACTN</name>